<feature type="domain" description="Flagellin N-terminal" evidence="5">
    <location>
        <begin position="14"/>
        <end position="143"/>
    </location>
</feature>
<protein>
    <recommendedName>
        <fullName evidence="2 4">Flagellin</fullName>
    </recommendedName>
</protein>
<keyword evidence="4" id="KW-0964">Secreted</keyword>
<evidence type="ECO:0000256" key="1">
    <source>
        <dbReference type="ARBA" id="ARBA00005709"/>
    </source>
</evidence>
<sequence length="503" mass="51624">MPVYLDLSVANNLALGGLRTQQSAFSDTVSRLTSGLRLTTAGDDLAAFMKGVRLDNRERGWITASQNIQNGMSLLETADGGASTIQDTLGRIRELAVEAANGVYSDEERAVINNEMTRLRQHVFDTIDNTTFNGDQVLRGTGTVPPPFIDLGLVVPTPATNPGHTAQTQSGSYVVDITATAQRGYALGSQPATAFPGGEPPTVLTITTDLGTATAVITDADPPASWPGIIGAAAAAIGVTAEITTAATVLHDNTQVDPVGTGFLLLRTTGLGTASTVTVSTNKFVDSTGFTVTPVAGGGIDMQGTLNGQPFIANGLRITGAANAGGAAGLSFDFAAPPPFGAAGLVEVEIAAEDVTDFNHVVQMAPDYQDEHLVKIPSFRLGFLAGSGVDTLGTLDLTTQAGALAALGVLDSASDQVSDARATIGSHLQALQGELTLAENGAYNASLANSRITDADMAAEATNLAQAQLAQQTSTSVLQAIQAQSSASLDFVVQMLQSSPLQP</sequence>
<dbReference type="InterPro" id="IPR046358">
    <property type="entry name" value="Flagellin_C"/>
</dbReference>
<evidence type="ECO:0000256" key="2">
    <source>
        <dbReference type="ARBA" id="ARBA00020110"/>
    </source>
</evidence>
<name>A0A6J4H0C6_9CHLR</name>
<evidence type="ECO:0000259" key="5">
    <source>
        <dbReference type="Pfam" id="PF00669"/>
    </source>
</evidence>
<dbReference type="GO" id="GO:0005576">
    <property type="term" value="C:extracellular region"/>
    <property type="evidence" value="ECO:0007669"/>
    <property type="project" value="UniProtKB-SubCell"/>
</dbReference>
<dbReference type="GO" id="GO:0009288">
    <property type="term" value="C:bacterial-type flagellum"/>
    <property type="evidence" value="ECO:0007669"/>
    <property type="project" value="UniProtKB-SubCell"/>
</dbReference>
<comment type="function">
    <text evidence="4">Flagellin is the subunit protein which polymerizes to form the filaments of bacterial flagella.</text>
</comment>
<reference evidence="7" key="1">
    <citation type="submission" date="2020-02" db="EMBL/GenBank/DDBJ databases">
        <authorList>
            <person name="Meier V. D."/>
        </authorList>
    </citation>
    <scope>NUCLEOTIDE SEQUENCE</scope>
    <source>
        <strain evidence="7">AVDCRST_MAG77</strain>
    </source>
</reference>
<evidence type="ECO:0000313" key="7">
    <source>
        <dbReference type="EMBL" id="CAA9209572.1"/>
    </source>
</evidence>
<dbReference type="AlphaFoldDB" id="A0A6J4H0C6"/>
<evidence type="ECO:0000256" key="4">
    <source>
        <dbReference type="RuleBase" id="RU362073"/>
    </source>
</evidence>
<dbReference type="PANTHER" id="PTHR42792:SF2">
    <property type="entry name" value="FLAGELLIN"/>
    <property type="match status" value="1"/>
</dbReference>
<feature type="domain" description="Flagellin C-terminal" evidence="6">
    <location>
        <begin position="408"/>
        <end position="485"/>
    </location>
</feature>
<dbReference type="Pfam" id="PF00700">
    <property type="entry name" value="Flagellin_C"/>
    <property type="match status" value="1"/>
</dbReference>
<accession>A0A6J4H0C6</accession>
<keyword evidence="3 4" id="KW-0975">Bacterial flagellum</keyword>
<proteinExistence type="inferred from homology"/>
<dbReference type="Pfam" id="PF00669">
    <property type="entry name" value="Flagellin_N"/>
    <property type="match status" value="1"/>
</dbReference>
<dbReference type="SUPFAM" id="SSF64518">
    <property type="entry name" value="Phase 1 flagellin"/>
    <property type="match status" value="1"/>
</dbReference>
<comment type="similarity">
    <text evidence="1 4">Belongs to the bacterial flagellin family.</text>
</comment>
<comment type="subcellular location">
    <subcellularLocation>
        <location evidence="4">Secreted</location>
    </subcellularLocation>
    <subcellularLocation>
        <location evidence="4">Bacterial flagellum</location>
    </subcellularLocation>
</comment>
<gene>
    <name evidence="7" type="ORF">AVDCRST_MAG77-1954</name>
</gene>
<dbReference type="Gene3D" id="1.20.1330.10">
    <property type="entry name" value="f41 fragment of flagellin, N-terminal domain"/>
    <property type="match status" value="1"/>
</dbReference>
<dbReference type="GO" id="GO:0005198">
    <property type="term" value="F:structural molecule activity"/>
    <property type="evidence" value="ECO:0007669"/>
    <property type="project" value="UniProtKB-UniRule"/>
</dbReference>
<dbReference type="PRINTS" id="PR00207">
    <property type="entry name" value="FLAGELLIN"/>
</dbReference>
<dbReference type="EMBL" id="CADCTC010000001">
    <property type="protein sequence ID" value="CAA9209572.1"/>
    <property type="molecule type" value="Genomic_DNA"/>
</dbReference>
<organism evidence="7">
    <name type="scientific">uncultured Chloroflexota bacterium</name>
    <dbReference type="NCBI Taxonomy" id="166587"/>
    <lineage>
        <taxon>Bacteria</taxon>
        <taxon>Bacillati</taxon>
        <taxon>Chloroflexota</taxon>
        <taxon>environmental samples</taxon>
    </lineage>
</organism>
<evidence type="ECO:0000259" key="6">
    <source>
        <dbReference type="Pfam" id="PF00700"/>
    </source>
</evidence>
<evidence type="ECO:0000256" key="3">
    <source>
        <dbReference type="ARBA" id="ARBA00023143"/>
    </source>
</evidence>
<dbReference type="InterPro" id="IPR001492">
    <property type="entry name" value="Flagellin"/>
</dbReference>
<dbReference type="PANTHER" id="PTHR42792">
    <property type="entry name" value="FLAGELLIN"/>
    <property type="match status" value="1"/>
</dbReference>
<dbReference type="InterPro" id="IPR001029">
    <property type="entry name" value="Flagellin_N"/>
</dbReference>